<proteinExistence type="predicted"/>
<dbReference type="AlphaFoldDB" id="A0A1H7PW60"/>
<evidence type="ECO:0000256" key="1">
    <source>
        <dbReference type="SAM" id="Phobius"/>
    </source>
</evidence>
<dbReference type="RefSeq" id="WP_074868927.1">
    <property type="nucleotide sequence ID" value="NZ_FOAS01000011.1"/>
</dbReference>
<keyword evidence="3" id="KW-1185">Reference proteome</keyword>
<keyword evidence="1" id="KW-0812">Transmembrane</keyword>
<feature type="transmembrane region" description="Helical" evidence="1">
    <location>
        <begin position="46"/>
        <end position="63"/>
    </location>
</feature>
<evidence type="ECO:0008006" key="4">
    <source>
        <dbReference type="Google" id="ProtNLM"/>
    </source>
</evidence>
<dbReference type="Proteomes" id="UP000185766">
    <property type="component" value="Unassembled WGS sequence"/>
</dbReference>
<dbReference type="Pfam" id="PF14248">
    <property type="entry name" value="DUF4345"/>
    <property type="match status" value="1"/>
</dbReference>
<reference evidence="2 3" key="1">
    <citation type="submission" date="2016-10" db="EMBL/GenBank/DDBJ databases">
        <authorList>
            <person name="de Groot N.N."/>
        </authorList>
    </citation>
    <scope>NUCLEOTIDE SEQUENCE [LARGE SCALE GENOMIC DNA]</scope>
    <source>
        <strain evidence="2 3">JCM 19513</strain>
    </source>
</reference>
<feature type="transmembrane region" description="Helical" evidence="1">
    <location>
        <begin position="101"/>
        <end position="122"/>
    </location>
</feature>
<organism evidence="2 3">
    <name type="scientific">Atopomonas hussainii</name>
    <dbReference type="NCBI Taxonomy" id="1429083"/>
    <lineage>
        <taxon>Bacteria</taxon>
        <taxon>Pseudomonadati</taxon>
        <taxon>Pseudomonadota</taxon>
        <taxon>Gammaproteobacteria</taxon>
        <taxon>Pseudomonadales</taxon>
        <taxon>Pseudomonadaceae</taxon>
        <taxon>Atopomonas</taxon>
    </lineage>
</organism>
<protein>
    <recommendedName>
        <fullName evidence="4">DUF4345 domain-containing protein</fullName>
    </recommendedName>
</protein>
<evidence type="ECO:0000313" key="3">
    <source>
        <dbReference type="Proteomes" id="UP000185766"/>
    </source>
</evidence>
<keyword evidence="1" id="KW-0472">Membrane</keyword>
<dbReference type="InterPro" id="IPR025597">
    <property type="entry name" value="DUF4345"/>
</dbReference>
<gene>
    <name evidence="2" type="ORF">SAMN05216214_111155</name>
</gene>
<keyword evidence="1" id="KW-1133">Transmembrane helix</keyword>
<accession>A0A1H7PW60</accession>
<evidence type="ECO:0000313" key="2">
    <source>
        <dbReference type="EMBL" id="SEL39634.1"/>
    </source>
</evidence>
<sequence length="126" mass="13330">MSAVRVYLTLVSALCLGLGLMGLVWPERLAWLLLHSELPDVALGEWRARTGGVPLVLALYALYAGLSGRGQVSAVLVLVLFSGGLLLGRLISIAADGWPGGWGAGFTILEAGALIVGLRLLLRWPR</sequence>
<feature type="transmembrane region" description="Helical" evidence="1">
    <location>
        <begin position="75"/>
        <end position="95"/>
    </location>
</feature>
<name>A0A1H7PW60_9GAMM</name>
<dbReference type="EMBL" id="FOAS01000011">
    <property type="protein sequence ID" value="SEL39634.1"/>
    <property type="molecule type" value="Genomic_DNA"/>
</dbReference>
<dbReference type="STRING" id="1429083.GCA_001885685_02163"/>
<feature type="transmembrane region" description="Helical" evidence="1">
    <location>
        <begin position="7"/>
        <end position="26"/>
    </location>
</feature>